<evidence type="ECO:0000313" key="2">
    <source>
        <dbReference type="EMBL" id="OGY87779.1"/>
    </source>
</evidence>
<gene>
    <name evidence="2" type="ORF">A2319_05050</name>
</gene>
<dbReference type="AlphaFoldDB" id="A0A1G2BGX0"/>
<reference evidence="2 3" key="1">
    <citation type="journal article" date="2016" name="Nat. Commun.">
        <title>Thousands of microbial genomes shed light on interconnected biogeochemical processes in an aquifer system.</title>
        <authorList>
            <person name="Anantharaman K."/>
            <person name="Brown C.T."/>
            <person name="Hug L.A."/>
            <person name="Sharon I."/>
            <person name="Castelle C.J."/>
            <person name="Probst A.J."/>
            <person name="Thomas B.C."/>
            <person name="Singh A."/>
            <person name="Wilkins M.J."/>
            <person name="Karaoz U."/>
            <person name="Brodie E.L."/>
            <person name="Williams K.H."/>
            <person name="Hubbard S.S."/>
            <person name="Banfield J.F."/>
        </authorList>
    </citation>
    <scope>NUCLEOTIDE SEQUENCE [LARGE SCALE GENOMIC DNA]</scope>
</reference>
<keyword evidence="1" id="KW-0812">Transmembrane</keyword>
<organism evidence="2 3">
    <name type="scientific">Candidatus Kerfeldbacteria bacterium RIFOXYB2_FULL_38_14</name>
    <dbReference type="NCBI Taxonomy" id="1798547"/>
    <lineage>
        <taxon>Bacteria</taxon>
        <taxon>Candidatus Kerfeldiibacteriota</taxon>
    </lineage>
</organism>
<keyword evidence="1" id="KW-1133">Transmembrane helix</keyword>
<sequence length="234" mass="25756">MEEEKKLPEETTIPKAEATPAITTDKTDVLSPVKIKKRWPWILGLAIIVVLAVFGGGVYYALTTPQYSMWQMQKAFQKKDVAQAQKYIDVTTVADQVAGVVAEIAKKAIQDQFANNADATDEEKQQADQYFASMLPQLKTQLASEFQKNFESSVNGATVQGDNPFDALGAGKGKAVFKKDGGDYLLTVSEVAGLNYSVVFRLQKKNSFTWQIVAIENINEIIQSLQDQAAPAQE</sequence>
<evidence type="ECO:0008006" key="4">
    <source>
        <dbReference type="Google" id="ProtNLM"/>
    </source>
</evidence>
<protein>
    <recommendedName>
        <fullName evidence="4">DUF2939 domain-containing protein</fullName>
    </recommendedName>
</protein>
<evidence type="ECO:0000256" key="1">
    <source>
        <dbReference type="SAM" id="Phobius"/>
    </source>
</evidence>
<name>A0A1G2BGX0_9BACT</name>
<dbReference type="Proteomes" id="UP000176420">
    <property type="component" value="Unassembled WGS sequence"/>
</dbReference>
<feature type="transmembrane region" description="Helical" evidence="1">
    <location>
        <begin position="39"/>
        <end position="62"/>
    </location>
</feature>
<dbReference type="EMBL" id="MHKI01000006">
    <property type="protein sequence ID" value="OGY87779.1"/>
    <property type="molecule type" value="Genomic_DNA"/>
</dbReference>
<proteinExistence type="predicted"/>
<accession>A0A1G2BGX0</accession>
<evidence type="ECO:0000313" key="3">
    <source>
        <dbReference type="Proteomes" id="UP000176420"/>
    </source>
</evidence>
<comment type="caution">
    <text evidence="2">The sequence shown here is derived from an EMBL/GenBank/DDBJ whole genome shotgun (WGS) entry which is preliminary data.</text>
</comment>
<keyword evidence="1" id="KW-0472">Membrane</keyword>